<evidence type="ECO:0000313" key="6">
    <source>
        <dbReference type="Proteomes" id="UP000821598"/>
    </source>
</evidence>
<keyword evidence="3" id="KW-0804">Transcription</keyword>
<name>A0ABX2NYQ5_9BURK</name>
<gene>
    <name evidence="5" type="ORF">FSB64_39840</name>
</gene>
<dbReference type="Gene3D" id="1.10.10.10">
    <property type="entry name" value="Winged helix-like DNA-binding domain superfamily/Winged helix DNA-binding domain"/>
    <property type="match status" value="1"/>
</dbReference>
<keyword evidence="1" id="KW-0805">Transcription regulation</keyword>
<evidence type="ECO:0000256" key="3">
    <source>
        <dbReference type="ARBA" id="ARBA00023163"/>
    </source>
</evidence>
<dbReference type="PANTHER" id="PTHR44688">
    <property type="entry name" value="DNA-BINDING TRANSCRIPTIONAL ACTIVATOR DEVR_DOSR"/>
    <property type="match status" value="1"/>
</dbReference>
<dbReference type="PROSITE" id="PS00622">
    <property type="entry name" value="HTH_LUXR_1"/>
    <property type="match status" value="1"/>
</dbReference>
<dbReference type="PRINTS" id="PR00038">
    <property type="entry name" value="HTHLUXR"/>
</dbReference>
<accession>A0ABX2NYQ5</accession>
<feature type="domain" description="HTH luxR-type" evidence="4">
    <location>
        <begin position="35"/>
        <end position="100"/>
    </location>
</feature>
<keyword evidence="2" id="KW-0238">DNA-binding</keyword>
<evidence type="ECO:0000313" key="5">
    <source>
        <dbReference type="EMBL" id="NVI09650.1"/>
    </source>
</evidence>
<reference evidence="5 6" key="1">
    <citation type="submission" date="2019-08" db="EMBL/GenBank/DDBJ databases">
        <title>Paraburkholderia simonii sp. nov. and P. youngii sp. nov. Brazilian and Mexican Mimosa-associated rhizobia.</title>
        <authorList>
            <person name="Mavima L."/>
            <person name="Beukes C.W."/>
            <person name="Palmer M."/>
            <person name="De Meyer S.E."/>
            <person name="James E.K."/>
            <person name="Maluk M."/>
            <person name="Avontuur J.R."/>
            <person name="Chan W.Y."/>
            <person name="Venter S.N."/>
            <person name="Steenkamp E.T."/>
        </authorList>
    </citation>
    <scope>NUCLEOTIDE SEQUENCE [LARGE SCALE GENOMIC DNA]</scope>
    <source>
        <strain evidence="5 6">JPY454</strain>
    </source>
</reference>
<organism evidence="5 6">
    <name type="scientific">Paraburkholderia youngii</name>
    <dbReference type="NCBI Taxonomy" id="2782701"/>
    <lineage>
        <taxon>Bacteria</taxon>
        <taxon>Pseudomonadati</taxon>
        <taxon>Pseudomonadota</taxon>
        <taxon>Betaproteobacteria</taxon>
        <taxon>Burkholderiales</taxon>
        <taxon>Burkholderiaceae</taxon>
        <taxon>Paraburkholderia</taxon>
    </lineage>
</organism>
<dbReference type="SUPFAM" id="SSF46894">
    <property type="entry name" value="C-terminal effector domain of the bipartite response regulators"/>
    <property type="match status" value="1"/>
</dbReference>
<dbReference type="InterPro" id="IPR000792">
    <property type="entry name" value="Tscrpt_reg_LuxR_C"/>
</dbReference>
<dbReference type="PROSITE" id="PS50043">
    <property type="entry name" value="HTH_LUXR_2"/>
    <property type="match status" value="1"/>
</dbReference>
<keyword evidence="6" id="KW-1185">Reference proteome</keyword>
<dbReference type="Proteomes" id="UP000821598">
    <property type="component" value="Unassembled WGS sequence"/>
</dbReference>
<comment type="caution">
    <text evidence="5">The sequence shown here is derived from an EMBL/GenBank/DDBJ whole genome shotgun (WGS) entry which is preliminary data.</text>
</comment>
<dbReference type="CDD" id="cd06170">
    <property type="entry name" value="LuxR_C_like"/>
    <property type="match status" value="1"/>
</dbReference>
<sequence>MNAFDAVDKHADTLYETEIERHSHTYVTRFEQVAQQRGYTPLTAREIEVAVLFLRGFSARAIAARLTISFETVRVHRKHVYSKLNVSSQSELFSLFDATHHDSKDAEVWDRDKSERPRWRCVNATAAGAQSAN</sequence>
<dbReference type="InterPro" id="IPR036388">
    <property type="entry name" value="WH-like_DNA-bd_sf"/>
</dbReference>
<evidence type="ECO:0000256" key="1">
    <source>
        <dbReference type="ARBA" id="ARBA00023015"/>
    </source>
</evidence>
<protein>
    <submittedName>
        <fullName evidence="5">Helix-turn-helix transcriptional regulator</fullName>
    </submittedName>
</protein>
<evidence type="ECO:0000259" key="4">
    <source>
        <dbReference type="PROSITE" id="PS50043"/>
    </source>
</evidence>
<dbReference type="InterPro" id="IPR016032">
    <property type="entry name" value="Sig_transdc_resp-reg_C-effctor"/>
</dbReference>
<dbReference type="EMBL" id="VOMC01000109">
    <property type="protein sequence ID" value="NVI09650.1"/>
    <property type="molecule type" value="Genomic_DNA"/>
</dbReference>
<dbReference type="SMART" id="SM00421">
    <property type="entry name" value="HTH_LUXR"/>
    <property type="match status" value="1"/>
</dbReference>
<evidence type="ECO:0000256" key="2">
    <source>
        <dbReference type="ARBA" id="ARBA00023125"/>
    </source>
</evidence>
<dbReference type="PANTHER" id="PTHR44688:SF16">
    <property type="entry name" value="DNA-BINDING TRANSCRIPTIONAL ACTIVATOR DEVR_DOSR"/>
    <property type="match status" value="1"/>
</dbReference>
<proteinExistence type="predicted"/>
<dbReference type="Pfam" id="PF00196">
    <property type="entry name" value="GerE"/>
    <property type="match status" value="1"/>
</dbReference>